<dbReference type="InterPro" id="IPR048733">
    <property type="entry name" value="CFA69_ARM_dom"/>
</dbReference>
<dbReference type="Gene3D" id="1.25.10.10">
    <property type="entry name" value="Leucine-rich Repeat Variant"/>
    <property type="match status" value="2"/>
</dbReference>
<dbReference type="GO" id="GO:0097730">
    <property type="term" value="C:non-motile cilium"/>
    <property type="evidence" value="ECO:0007669"/>
    <property type="project" value="TreeGrafter"/>
</dbReference>
<sequence length="747" mass="85352">MPFQVQEVICLYAIKSDGIKIISSLLNNLSIKTDMFIAVGILWNLLGNANLNDALIHFNTLTCINELQTSFMNQLYLFHSQSERELRNDILSIITIISKFKLKNRIVDTGLLEKLCLVASFEDNNTKHPLTDRLNLKNNSQDFEMRRLILCIICNLASDTSAQSVISNSGMIKSLLHYFTNPTTIKDNKISTHSLNTWSDSMYEEIQLQSLNTIALLSNNVTFAQKFIDNNITTMLMIFLNWCTTQDGCKSFGNDFHAKGAKNTNLAHIKQALQIIRNIIISSQNFGLIFCDEICDQGLIPILIDYLNKQQTDKLETSLQIEIKYDILLILSIVCQDNSNNKIMFGNAGCDIVIHNMQLDEQKLYSGLGYYKLLIATIGALWSCVINCYGNESYFIERGGARIMMNLLEKIDKSLHNIILGCLTDLCNNPRVFTHLLSWKGKNRITAAHLFCQLWRQEETVMQVIRDENGKISDCVQPIIGKYQVNSEIVSLQSNKKSNSIIDVSDNIRSKIYAFFSRVGYQNLFGLTMTDRMTLEIIKNYLDFKKAEVLEEVEIEICREEHLEIVEEPDREILEAMKLISINKTEKIMQNQSIILKTNHQQELNQETVLYQKIMNNKMLMEESTRLWTEFVKRTSNHTYLTMMREIQLNEVKNTNLSSIPYGDLHRHETMIPNSNVTAFVGKHVKIESTPVKYLGGALNNYDSITGTMKPQPLNNQQHSKCINTSSSTENSIKYDSSTSESKVEAI</sequence>
<dbReference type="Proteomes" id="UP000078046">
    <property type="component" value="Unassembled WGS sequence"/>
</dbReference>
<feature type="domain" description="Cilia- and flagella-associated protein 69 ARM repeats" evidence="2">
    <location>
        <begin position="9"/>
        <end position="553"/>
    </location>
</feature>
<dbReference type="Pfam" id="PF21049">
    <property type="entry name" value="CFA69_ARM_rpt"/>
    <property type="match status" value="1"/>
</dbReference>
<gene>
    <name evidence="3" type="ORF">A3Q56_02708</name>
</gene>
<dbReference type="OrthoDB" id="191673at2759"/>
<dbReference type="AlphaFoldDB" id="A0A177B7B8"/>
<proteinExistence type="predicted"/>
<organism evidence="3 4">
    <name type="scientific">Intoshia linei</name>
    <dbReference type="NCBI Taxonomy" id="1819745"/>
    <lineage>
        <taxon>Eukaryota</taxon>
        <taxon>Metazoa</taxon>
        <taxon>Spiralia</taxon>
        <taxon>Lophotrochozoa</taxon>
        <taxon>Mesozoa</taxon>
        <taxon>Orthonectida</taxon>
        <taxon>Rhopaluridae</taxon>
        <taxon>Intoshia</taxon>
    </lineage>
</organism>
<dbReference type="InterPro" id="IPR016024">
    <property type="entry name" value="ARM-type_fold"/>
</dbReference>
<evidence type="ECO:0000313" key="3">
    <source>
        <dbReference type="EMBL" id="OAF69543.1"/>
    </source>
</evidence>
<dbReference type="PANTHER" id="PTHR14716:SF0">
    <property type="entry name" value="CILIA- AND FLAGELLA-ASSOCIATED PROTEIN 69"/>
    <property type="match status" value="1"/>
</dbReference>
<comment type="caution">
    <text evidence="3">The sequence shown here is derived from an EMBL/GenBank/DDBJ whole genome shotgun (WGS) entry which is preliminary data.</text>
</comment>
<dbReference type="InterPro" id="IPR048732">
    <property type="entry name" value="CFA69"/>
</dbReference>
<dbReference type="GO" id="GO:1902093">
    <property type="term" value="P:positive regulation of flagellated sperm motility"/>
    <property type="evidence" value="ECO:0007669"/>
    <property type="project" value="TreeGrafter"/>
</dbReference>
<evidence type="ECO:0000259" key="2">
    <source>
        <dbReference type="Pfam" id="PF21049"/>
    </source>
</evidence>
<accession>A0A177B7B8</accession>
<protein>
    <recommendedName>
        <fullName evidence="2">Cilia- and flagella-associated protein 69 ARM repeats domain-containing protein</fullName>
    </recommendedName>
</protein>
<dbReference type="GO" id="GO:0097225">
    <property type="term" value="C:sperm midpiece"/>
    <property type="evidence" value="ECO:0007669"/>
    <property type="project" value="TreeGrafter"/>
</dbReference>
<evidence type="ECO:0000256" key="1">
    <source>
        <dbReference type="SAM" id="MobiDB-lite"/>
    </source>
</evidence>
<evidence type="ECO:0000313" key="4">
    <source>
        <dbReference type="Proteomes" id="UP000078046"/>
    </source>
</evidence>
<dbReference type="InterPro" id="IPR011989">
    <property type="entry name" value="ARM-like"/>
</dbReference>
<feature type="compositionally biased region" description="Polar residues" evidence="1">
    <location>
        <begin position="709"/>
        <end position="741"/>
    </location>
</feature>
<dbReference type="PANTHER" id="PTHR14716">
    <property type="entry name" value="CILIA- AND FLAGELLA-ASSOCIATED PROTEIN 69"/>
    <property type="match status" value="1"/>
</dbReference>
<name>A0A177B7B8_9BILA</name>
<dbReference type="EMBL" id="LWCA01000264">
    <property type="protein sequence ID" value="OAF69543.1"/>
    <property type="molecule type" value="Genomic_DNA"/>
</dbReference>
<reference evidence="3 4" key="1">
    <citation type="submission" date="2016-04" db="EMBL/GenBank/DDBJ databases">
        <title>The genome of Intoshia linei affirms orthonectids as highly simplified spiralians.</title>
        <authorList>
            <person name="Mikhailov K.V."/>
            <person name="Slusarev G.S."/>
            <person name="Nikitin M.A."/>
            <person name="Logacheva M.D."/>
            <person name="Penin A."/>
            <person name="Aleoshin V."/>
            <person name="Panchin Y.V."/>
        </authorList>
    </citation>
    <scope>NUCLEOTIDE SEQUENCE [LARGE SCALE GENOMIC DNA]</scope>
    <source>
        <strain evidence="3">Intl2013</strain>
        <tissue evidence="3">Whole animal</tissue>
    </source>
</reference>
<dbReference type="SUPFAM" id="SSF48371">
    <property type="entry name" value="ARM repeat"/>
    <property type="match status" value="1"/>
</dbReference>
<feature type="region of interest" description="Disordered" evidence="1">
    <location>
        <begin position="709"/>
        <end position="747"/>
    </location>
</feature>
<keyword evidence="4" id="KW-1185">Reference proteome</keyword>